<comment type="caution">
    <text evidence="1">The sequence shown here is derived from an EMBL/GenBank/DDBJ whole genome shotgun (WGS) entry which is preliminary data.</text>
</comment>
<keyword evidence="2" id="KW-1185">Reference proteome</keyword>
<name>A0A9P9E7Y1_9PLEO</name>
<evidence type="ECO:0000313" key="1">
    <source>
        <dbReference type="EMBL" id="KAH7132269.1"/>
    </source>
</evidence>
<accession>A0A9P9E7Y1</accession>
<dbReference type="Proteomes" id="UP000700596">
    <property type="component" value="Unassembled WGS sequence"/>
</dbReference>
<gene>
    <name evidence="1" type="ORF">B0J11DRAFT_221957</name>
</gene>
<dbReference type="AlphaFoldDB" id="A0A9P9E7Y1"/>
<sequence>MRQCGKKRIAANSMVLRQDEVSFDSVWPGWLSGSFPAQPVGDVRWQLRSSAKFTGLCVADQSRTPATDVTCQPKYRRTKRTIIHPPPPRPSKGPALMLPYLGPLPQATTNLTYLADISTSVSSNEEQLFFPNVFPILSPVSSPESVIDAFHTEISPLDQSLEDAILENDLDAARAALQAGANPNRDDLDPIFSLSSSREMISLLYTHGATVGDVKMTNSARSLLVGLAAPSVYDDTNSETGTTKGPLASISYAQFREGRFRRFGTANPEHMDIPFWRAMVEASCWAYTPRKMFPLREGDDLKDVTPVHPEYNSGIIFPGGPIWCFDRFGHSLTKLPDGTFVQIGGEHEDGYDPDFMIYNDVVVHHPDSTPEAPKYDIYGYPEDVFRPTDFHSATYVPRHNAIYIIGNNGYSGEEDQKIQKRGETPVYRVEVGTWKIEKVVTGGGGPGPG</sequence>
<reference evidence="1" key="1">
    <citation type="journal article" date="2021" name="Nat. Commun.">
        <title>Genetic determinants of endophytism in the Arabidopsis root mycobiome.</title>
        <authorList>
            <person name="Mesny F."/>
            <person name="Miyauchi S."/>
            <person name="Thiergart T."/>
            <person name="Pickel B."/>
            <person name="Atanasova L."/>
            <person name="Karlsson M."/>
            <person name="Huettel B."/>
            <person name="Barry K.W."/>
            <person name="Haridas S."/>
            <person name="Chen C."/>
            <person name="Bauer D."/>
            <person name="Andreopoulos W."/>
            <person name="Pangilinan J."/>
            <person name="LaButti K."/>
            <person name="Riley R."/>
            <person name="Lipzen A."/>
            <person name="Clum A."/>
            <person name="Drula E."/>
            <person name="Henrissat B."/>
            <person name="Kohler A."/>
            <person name="Grigoriev I.V."/>
            <person name="Martin F.M."/>
            <person name="Hacquard S."/>
        </authorList>
    </citation>
    <scope>NUCLEOTIDE SEQUENCE</scope>
    <source>
        <strain evidence="1">MPI-CAGE-CH-0243</strain>
    </source>
</reference>
<dbReference type="OrthoDB" id="432528at2759"/>
<organism evidence="1 2">
    <name type="scientific">Dendryphion nanum</name>
    <dbReference type="NCBI Taxonomy" id="256645"/>
    <lineage>
        <taxon>Eukaryota</taxon>
        <taxon>Fungi</taxon>
        <taxon>Dikarya</taxon>
        <taxon>Ascomycota</taxon>
        <taxon>Pezizomycotina</taxon>
        <taxon>Dothideomycetes</taxon>
        <taxon>Pleosporomycetidae</taxon>
        <taxon>Pleosporales</taxon>
        <taxon>Torulaceae</taxon>
        <taxon>Dendryphion</taxon>
    </lineage>
</organism>
<evidence type="ECO:0000313" key="2">
    <source>
        <dbReference type="Proteomes" id="UP000700596"/>
    </source>
</evidence>
<proteinExistence type="predicted"/>
<dbReference type="EMBL" id="JAGMWT010000003">
    <property type="protein sequence ID" value="KAH7132269.1"/>
    <property type="molecule type" value="Genomic_DNA"/>
</dbReference>
<protein>
    <submittedName>
        <fullName evidence="1">Uncharacterized protein</fullName>
    </submittedName>
</protein>